<feature type="transmembrane region" description="Helical" evidence="8">
    <location>
        <begin position="150"/>
        <end position="169"/>
    </location>
</feature>
<dbReference type="PANTHER" id="PTHR31806">
    <property type="entry name" value="PURINE-CYTOSINE PERMEASE FCY2-RELATED"/>
    <property type="match status" value="1"/>
</dbReference>
<keyword evidence="4 8" id="KW-0812">Transmembrane</keyword>
<evidence type="ECO:0000256" key="3">
    <source>
        <dbReference type="ARBA" id="ARBA00022448"/>
    </source>
</evidence>
<keyword evidence="6 7" id="KW-0472">Membrane</keyword>
<dbReference type="Gene3D" id="1.10.4160.10">
    <property type="entry name" value="Hydantoin permease"/>
    <property type="match status" value="1"/>
</dbReference>
<evidence type="ECO:0000256" key="6">
    <source>
        <dbReference type="ARBA" id="ARBA00023136"/>
    </source>
</evidence>
<dbReference type="GO" id="GO:0005886">
    <property type="term" value="C:plasma membrane"/>
    <property type="evidence" value="ECO:0007669"/>
    <property type="project" value="TreeGrafter"/>
</dbReference>
<dbReference type="AlphaFoldDB" id="A0A853DNL5"/>
<feature type="transmembrane region" description="Helical" evidence="8">
    <location>
        <begin position="373"/>
        <end position="390"/>
    </location>
</feature>
<feature type="transmembrane region" description="Helical" evidence="8">
    <location>
        <begin position="343"/>
        <end position="361"/>
    </location>
</feature>
<dbReference type="GO" id="GO:0022857">
    <property type="term" value="F:transmembrane transporter activity"/>
    <property type="evidence" value="ECO:0007669"/>
    <property type="project" value="InterPro"/>
</dbReference>
<gene>
    <name evidence="9" type="ORF">HNR15_003163</name>
</gene>
<feature type="transmembrane region" description="Helical" evidence="8">
    <location>
        <begin position="263"/>
        <end position="287"/>
    </location>
</feature>
<sequence length="488" mass="51395">MSASSTVANPIAEEHYGSKTVALEPGGVEYIPDSERHGRPLQMLWTWTSPNLEFATIAVGIIGPLFFGLSFWQAAAAIVVGTALGSATHGVLSSWGPLSGLAQMVLSRSGFGWIGNILPAGLNALVAGVGWFAVNSVSGALALHALAGGIPRWLCLLIIVAAQLTVAAFGHNLVHSFEKFVLPALAVVFVIGAVIAFHKADLSTSHLSELRTGKTLFPPLSVTGAFLIEAAAAFGYACGWNPYASDYTRYLPRSVNRARTGGYAGLGVFLSCVVLECAGAAMVFVVAKPAVDPGVYTSMFPTWLGKLTLLGIAVGAVAANALNIYSGAMSALALGVRLPVHRARMVVAMVFGVAGFVLAYFGLDDAGSKYENFLLIISYWIAPWLGVVLLDRLLRRGQDINALVLDRRHRNWAGPIAMFVGGAVSIFLFSNQTKYLGPIPKHHPVVGDITPVVGFLIAAVIYGVLYKAMAGQPRADVRPADTEPAPAA</sequence>
<evidence type="ECO:0000256" key="8">
    <source>
        <dbReference type="SAM" id="Phobius"/>
    </source>
</evidence>
<dbReference type="Pfam" id="PF02133">
    <property type="entry name" value="Transp_cyt_pur"/>
    <property type="match status" value="1"/>
</dbReference>
<comment type="subcellular location">
    <subcellularLocation>
        <location evidence="1">Membrane</location>
        <topology evidence="1">Multi-pass membrane protein</topology>
    </subcellularLocation>
</comment>
<feature type="transmembrane region" description="Helical" evidence="8">
    <location>
        <begin position="113"/>
        <end position="134"/>
    </location>
</feature>
<reference evidence="9 10" key="1">
    <citation type="submission" date="2020-07" db="EMBL/GenBank/DDBJ databases">
        <title>Sequencing the genomes of 1000 actinobacteria strains.</title>
        <authorList>
            <person name="Klenk H.-P."/>
        </authorList>
    </citation>
    <scope>NUCLEOTIDE SEQUENCE [LARGE SCALE GENOMIC DNA]</scope>
    <source>
        <strain evidence="9 10">DSM 29531</strain>
    </source>
</reference>
<feature type="transmembrane region" description="Helical" evidence="8">
    <location>
        <begin position="307"/>
        <end position="336"/>
    </location>
</feature>
<evidence type="ECO:0000313" key="10">
    <source>
        <dbReference type="Proteomes" id="UP000571817"/>
    </source>
</evidence>
<dbReference type="PANTHER" id="PTHR31806:SF1">
    <property type="entry name" value="PURINE-CYTOSINE PERMEASE FCY2-RELATED"/>
    <property type="match status" value="1"/>
</dbReference>
<evidence type="ECO:0000256" key="7">
    <source>
        <dbReference type="PIRNR" id="PIRNR002744"/>
    </source>
</evidence>
<dbReference type="EMBL" id="JACCFW010000001">
    <property type="protein sequence ID" value="NYJ76200.1"/>
    <property type="molecule type" value="Genomic_DNA"/>
</dbReference>
<evidence type="ECO:0000313" key="9">
    <source>
        <dbReference type="EMBL" id="NYJ76200.1"/>
    </source>
</evidence>
<feature type="transmembrane region" description="Helical" evidence="8">
    <location>
        <begin position="44"/>
        <end position="66"/>
    </location>
</feature>
<evidence type="ECO:0000256" key="1">
    <source>
        <dbReference type="ARBA" id="ARBA00004141"/>
    </source>
</evidence>
<evidence type="ECO:0000256" key="4">
    <source>
        <dbReference type="ARBA" id="ARBA00022692"/>
    </source>
</evidence>
<feature type="transmembrane region" description="Helical" evidence="8">
    <location>
        <begin position="411"/>
        <end position="429"/>
    </location>
</feature>
<feature type="transmembrane region" description="Helical" evidence="8">
    <location>
        <begin position="181"/>
        <end position="200"/>
    </location>
</feature>
<evidence type="ECO:0000256" key="2">
    <source>
        <dbReference type="ARBA" id="ARBA00008974"/>
    </source>
</evidence>
<feature type="transmembrane region" description="Helical" evidence="8">
    <location>
        <begin position="220"/>
        <end position="243"/>
    </location>
</feature>
<comment type="caution">
    <text evidence="9">The sequence shown here is derived from an EMBL/GenBank/DDBJ whole genome shotgun (WGS) entry which is preliminary data.</text>
</comment>
<organism evidence="9 10">
    <name type="scientific">Allobranchiibius huperziae</name>
    <dbReference type="NCBI Taxonomy" id="1874116"/>
    <lineage>
        <taxon>Bacteria</taxon>
        <taxon>Bacillati</taxon>
        <taxon>Actinomycetota</taxon>
        <taxon>Actinomycetes</taxon>
        <taxon>Micrococcales</taxon>
        <taxon>Dermacoccaceae</taxon>
        <taxon>Allobranchiibius</taxon>
    </lineage>
</organism>
<dbReference type="PIRSF" id="PIRSF002744">
    <property type="entry name" value="Pur-cyt_permease"/>
    <property type="match status" value="1"/>
</dbReference>
<protein>
    <submittedName>
        <fullName evidence="9">NCS1 nucleoside transporter family</fullName>
    </submittedName>
</protein>
<accession>A0A853DNL5</accession>
<comment type="similarity">
    <text evidence="2 7">Belongs to the purine-cytosine permease (2.A.39) family.</text>
</comment>
<dbReference type="RefSeq" id="WP_218883767.1">
    <property type="nucleotide sequence ID" value="NZ_JACCFW010000001.1"/>
</dbReference>
<keyword evidence="10" id="KW-1185">Reference proteome</keyword>
<dbReference type="InterPro" id="IPR001248">
    <property type="entry name" value="Pur-cyt_permease"/>
</dbReference>
<dbReference type="InterPro" id="IPR026030">
    <property type="entry name" value="Pur-cyt_permease_Fcy2/21/22"/>
</dbReference>
<evidence type="ECO:0000256" key="5">
    <source>
        <dbReference type="ARBA" id="ARBA00022989"/>
    </source>
</evidence>
<dbReference type="Proteomes" id="UP000571817">
    <property type="component" value="Unassembled WGS sequence"/>
</dbReference>
<keyword evidence="3 7" id="KW-0813">Transport</keyword>
<keyword evidence="5 8" id="KW-1133">Transmembrane helix</keyword>
<feature type="transmembrane region" description="Helical" evidence="8">
    <location>
        <begin position="449"/>
        <end position="468"/>
    </location>
</feature>
<name>A0A853DNL5_9MICO</name>
<proteinExistence type="inferred from homology"/>